<dbReference type="Proteomes" id="UP001209540">
    <property type="component" value="Unassembled WGS sequence"/>
</dbReference>
<dbReference type="PANTHER" id="PTHR40124:SF1">
    <property type="entry name" value="DISAGGREGATASE RELATED REPEAT PROTEIN"/>
    <property type="match status" value="1"/>
</dbReference>
<reference evidence="2" key="2">
    <citation type="submission" date="2023-02" db="EMBL/GenBank/DDBJ databases">
        <authorList>
            <consortium name="DOE Joint Genome Institute"/>
            <person name="Mondo S.J."/>
            <person name="Chang Y."/>
            <person name="Wang Y."/>
            <person name="Ahrendt S."/>
            <person name="Andreopoulos W."/>
            <person name="Barry K."/>
            <person name="Beard J."/>
            <person name="Benny G.L."/>
            <person name="Blankenship S."/>
            <person name="Bonito G."/>
            <person name="Cuomo C."/>
            <person name="Desiro A."/>
            <person name="Gervers K.A."/>
            <person name="Hundley H."/>
            <person name="Kuo A."/>
            <person name="LaButti K."/>
            <person name="Lang B.F."/>
            <person name="Lipzen A."/>
            <person name="O'Donnell K."/>
            <person name="Pangilinan J."/>
            <person name="Reynolds N."/>
            <person name="Sandor L."/>
            <person name="Smith M.W."/>
            <person name="Tsang A."/>
            <person name="Grigoriev I.V."/>
            <person name="Stajich J.E."/>
            <person name="Spatafora J.W."/>
        </authorList>
    </citation>
    <scope>NUCLEOTIDE SEQUENCE</scope>
    <source>
        <strain evidence="2">RSA 2281</strain>
    </source>
</reference>
<accession>A0AAD5K5B8</accession>
<evidence type="ECO:0000313" key="2">
    <source>
        <dbReference type="EMBL" id="KAI9256650.1"/>
    </source>
</evidence>
<dbReference type="Gene3D" id="2.60.120.200">
    <property type="match status" value="1"/>
</dbReference>
<sequence length="278" mass="31109">MAVAQDQSWSFKNWNKYKSQKKSPAGETEGWFKAWGIPKEDGWAWPHKGESVTNHEIVKDPANKKEQVLKVNYPKGSNSPNSDPQGGVGFYAQPFKLKQEAKTLVFEYKVYFPKKFQFVKGGKLPGLYGGHEGCSGGADATTCFSTRFMWRRDGEGEIYAYLPESKQRDSLCDEKGNICNSDYGYSLGRGSWKFKTGDWNTVRQTLKLNSPGKDDGSVTVEVDGKTAYTEKNVAFLNKNTGKVVGVAFHTFFGGSGSEWAPKKKESTYFKGFSLKAHY</sequence>
<keyword evidence="3" id="KW-1185">Reference proteome</keyword>
<gene>
    <name evidence="2" type="ORF">BDA99DRAFT_547913</name>
</gene>
<feature type="domain" description="Polysaccharide lyase 14" evidence="1">
    <location>
        <begin position="63"/>
        <end position="272"/>
    </location>
</feature>
<comment type="caution">
    <text evidence="2">The sequence shown here is derived from an EMBL/GenBank/DDBJ whole genome shotgun (WGS) entry which is preliminary data.</text>
</comment>
<dbReference type="Pfam" id="PF21294">
    <property type="entry name" value="Polysacc_lyase_14"/>
    <property type="match status" value="1"/>
</dbReference>
<protein>
    <recommendedName>
        <fullName evidence="1">Polysaccharide lyase 14 domain-containing protein</fullName>
    </recommendedName>
</protein>
<proteinExistence type="predicted"/>
<dbReference type="InterPro" id="IPR048958">
    <property type="entry name" value="Polysacc_lyase_14"/>
</dbReference>
<dbReference type="EMBL" id="JAIXMP010000021">
    <property type="protein sequence ID" value="KAI9256650.1"/>
    <property type="molecule type" value="Genomic_DNA"/>
</dbReference>
<organism evidence="2 3">
    <name type="scientific">Phascolomyces articulosus</name>
    <dbReference type="NCBI Taxonomy" id="60185"/>
    <lineage>
        <taxon>Eukaryota</taxon>
        <taxon>Fungi</taxon>
        <taxon>Fungi incertae sedis</taxon>
        <taxon>Mucoromycota</taxon>
        <taxon>Mucoromycotina</taxon>
        <taxon>Mucoromycetes</taxon>
        <taxon>Mucorales</taxon>
        <taxon>Lichtheimiaceae</taxon>
        <taxon>Phascolomyces</taxon>
    </lineage>
</organism>
<evidence type="ECO:0000313" key="3">
    <source>
        <dbReference type="Proteomes" id="UP001209540"/>
    </source>
</evidence>
<dbReference type="AlphaFoldDB" id="A0AAD5K5B8"/>
<name>A0AAD5K5B8_9FUNG</name>
<reference evidence="2" key="1">
    <citation type="journal article" date="2022" name="IScience">
        <title>Evolution of zygomycete secretomes and the origins of terrestrial fungal ecologies.</title>
        <authorList>
            <person name="Chang Y."/>
            <person name="Wang Y."/>
            <person name="Mondo S."/>
            <person name="Ahrendt S."/>
            <person name="Andreopoulos W."/>
            <person name="Barry K."/>
            <person name="Beard J."/>
            <person name="Benny G.L."/>
            <person name="Blankenship S."/>
            <person name="Bonito G."/>
            <person name="Cuomo C."/>
            <person name="Desiro A."/>
            <person name="Gervers K.A."/>
            <person name="Hundley H."/>
            <person name="Kuo A."/>
            <person name="LaButti K."/>
            <person name="Lang B.F."/>
            <person name="Lipzen A."/>
            <person name="O'Donnell K."/>
            <person name="Pangilinan J."/>
            <person name="Reynolds N."/>
            <person name="Sandor L."/>
            <person name="Smith M.E."/>
            <person name="Tsang A."/>
            <person name="Grigoriev I.V."/>
            <person name="Stajich J.E."/>
            <person name="Spatafora J.W."/>
        </authorList>
    </citation>
    <scope>NUCLEOTIDE SEQUENCE</scope>
    <source>
        <strain evidence="2">RSA 2281</strain>
    </source>
</reference>
<dbReference type="PANTHER" id="PTHR40124">
    <property type="match status" value="1"/>
</dbReference>
<evidence type="ECO:0000259" key="1">
    <source>
        <dbReference type="Pfam" id="PF21294"/>
    </source>
</evidence>